<keyword evidence="1" id="KW-0328">Glycosyltransferase</keyword>
<dbReference type="PANTHER" id="PTHR46686:SF5">
    <property type="entry name" value="GLYCOSYLTRANSFERASE"/>
    <property type="match status" value="1"/>
</dbReference>
<keyword evidence="3" id="KW-0812">Transmembrane</keyword>
<evidence type="ECO:0000256" key="2">
    <source>
        <dbReference type="SAM" id="MobiDB-lite"/>
    </source>
</evidence>
<comment type="caution">
    <text evidence="6">The sequence shown here is derived from an EMBL/GenBank/DDBJ whole genome shotgun (WGS) entry which is preliminary data.</text>
</comment>
<feature type="transmembrane region" description="Helical" evidence="3">
    <location>
        <begin position="21"/>
        <end position="48"/>
    </location>
</feature>
<accession>A0AAV7ECX2</accession>
<dbReference type="InterPro" id="IPR001296">
    <property type="entry name" value="Glyco_trans_1"/>
</dbReference>
<proteinExistence type="predicted"/>
<evidence type="ECO:0000256" key="1">
    <source>
        <dbReference type="ARBA" id="ARBA00022676"/>
    </source>
</evidence>
<gene>
    <name evidence="6" type="ORF">H6P81_012721</name>
</gene>
<keyword evidence="7" id="KW-1185">Reference proteome</keyword>
<keyword evidence="3" id="KW-1133">Transmembrane helix</keyword>
<keyword evidence="1" id="KW-0808">Transferase</keyword>
<name>A0AAV7ECX2_ARIFI</name>
<evidence type="ECO:0000256" key="3">
    <source>
        <dbReference type="SAM" id="Phobius"/>
    </source>
</evidence>
<evidence type="ECO:0000313" key="7">
    <source>
        <dbReference type="Proteomes" id="UP000825729"/>
    </source>
</evidence>
<dbReference type="Pfam" id="PF00534">
    <property type="entry name" value="Glycos_transf_1"/>
    <property type="match status" value="1"/>
</dbReference>
<feature type="domain" description="Glycosyltransferase subfamily 4-like N-terminal" evidence="5">
    <location>
        <begin position="120"/>
        <end position="314"/>
    </location>
</feature>
<organism evidence="6 7">
    <name type="scientific">Aristolochia fimbriata</name>
    <name type="common">White veined hardy Dutchman's pipe vine</name>
    <dbReference type="NCBI Taxonomy" id="158543"/>
    <lineage>
        <taxon>Eukaryota</taxon>
        <taxon>Viridiplantae</taxon>
        <taxon>Streptophyta</taxon>
        <taxon>Embryophyta</taxon>
        <taxon>Tracheophyta</taxon>
        <taxon>Spermatophyta</taxon>
        <taxon>Magnoliopsida</taxon>
        <taxon>Magnoliidae</taxon>
        <taxon>Piperales</taxon>
        <taxon>Aristolochiaceae</taxon>
        <taxon>Aristolochia</taxon>
    </lineage>
</organism>
<dbReference type="EMBL" id="JAINDJ010000005">
    <property type="protein sequence ID" value="KAG9446593.1"/>
    <property type="molecule type" value="Genomic_DNA"/>
</dbReference>
<dbReference type="AlphaFoldDB" id="A0AAV7ECX2"/>
<feature type="compositionally biased region" description="Low complexity" evidence="2">
    <location>
        <begin position="53"/>
        <end position="66"/>
    </location>
</feature>
<protein>
    <recommendedName>
        <fullName evidence="8">Glycosyltransferase subfamily 4-like N-terminal domain-containing protein</fullName>
    </recommendedName>
</protein>
<reference evidence="6 7" key="1">
    <citation type="submission" date="2021-07" db="EMBL/GenBank/DDBJ databases">
        <title>The Aristolochia fimbriata genome: insights into angiosperm evolution, floral development and chemical biosynthesis.</title>
        <authorList>
            <person name="Jiao Y."/>
        </authorList>
    </citation>
    <scope>NUCLEOTIDE SEQUENCE [LARGE SCALE GENOMIC DNA]</scope>
    <source>
        <strain evidence="6">IBCAS-2021</strain>
        <tissue evidence="6">Leaf</tissue>
    </source>
</reference>
<feature type="region of interest" description="Disordered" evidence="2">
    <location>
        <begin position="53"/>
        <end position="77"/>
    </location>
</feature>
<evidence type="ECO:0008006" key="8">
    <source>
        <dbReference type="Google" id="ProtNLM"/>
    </source>
</evidence>
<dbReference type="CDD" id="cd03801">
    <property type="entry name" value="GT4_PimA-like"/>
    <property type="match status" value="1"/>
</dbReference>
<keyword evidence="3" id="KW-0472">Membrane</keyword>
<evidence type="ECO:0000259" key="4">
    <source>
        <dbReference type="Pfam" id="PF00534"/>
    </source>
</evidence>
<dbReference type="Proteomes" id="UP000825729">
    <property type="component" value="Unassembled WGS sequence"/>
</dbReference>
<evidence type="ECO:0000259" key="5">
    <source>
        <dbReference type="Pfam" id="PF13439"/>
    </source>
</evidence>
<dbReference type="SUPFAM" id="SSF53756">
    <property type="entry name" value="UDP-Glycosyltransferase/glycogen phosphorylase"/>
    <property type="match status" value="1"/>
</dbReference>
<dbReference type="Pfam" id="PF13439">
    <property type="entry name" value="Glyco_transf_4"/>
    <property type="match status" value="1"/>
</dbReference>
<feature type="domain" description="Glycosyl transferase family 1" evidence="4">
    <location>
        <begin position="325"/>
        <end position="487"/>
    </location>
</feature>
<evidence type="ECO:0000313" key="6">
    <source>
        <dbReference type="EMBL" id="KAG9446593.1"/>
    </source>
</evidence>
<dbReference type="PANTHER" id="PTHR46686">
    <property type="entry name" value="GLYCOSYLTRANSFERASE"/>
    <property type="match status" value="1"/>
</dbReference>
<sequence length="529" mass="57721">MAPLLMPPAGKVPKKPPNMSCLLIPSLTYLNTTLLFIITLSIPALLLLHSPPSPTSSCNSTSSSPTGRGGGDHPSSYVEDDLRRVDFAWNRLAVLDPAVPPPTSLKIAVFSRKWPSTSSPGGMERHALTLHSALARRGHRVHVYTSALDSAAAAAALLTNSSNTRMTTYPVVHFLKRSSPNKWDYHEAWSMFQAENGSEPFDAVHSESVALPHSLARSLPNLAVSWHGVALEALHSRIYQEYLAINDQAPPPPPQPPTETAAVDVVQKIVAEIRFFHSYSHHVAISDSAGEMLRDVYQIPPDRVHVILNGVDDEAFGPDPRLGREFRARHGIPDNATVMGVSGRLVKDKGHPLLHRAFSHLRPGGTTSTPGPVYLLVAGTGPWEQRYRELGRRRGVITLGALAPDELGAFYNSLDVFLNPTLRPQGLDLTLMEAMMCGKPIAATGFPSIKGSVIVDPEMGHTFAPNVESLLEVLNRVVEEGPGRLGERGRACHKYASSMFTATKMALAYERLFLCIKNEEFCTRTPFSN</sequence>
<dbReference type="InterPro" id="IPR028098">
    <property type="entry name" value="Glyco_trans_4-like_N"/>
</dbReference>
<dbReference type="Gene3D" id="3.40.50.2000">
    <property type="entry name" value="Glycogen Phosphorylase B"/>
    <property type="match status" value="2"/>
</dbReference>